<feature type="chain" id="PRO_5045848963" evidence="1">
    <location>
        <begin position="19"/>
        <end position="195"/>
    </location>
</feature>
<keyword evidence="3" id="KW-1185">Reference proteome</keyword>
<feature type="signal peptide" evidence="1">
    <location>
        <begin position="1"/>
        <end position="18"/>
    </location>
</feature>
<reference evidence="2 3" key="1">
    <citation type="submission" date="2024-04" db="EMBL/GenBank/DDBJ databases">
        <title>New Clade of Flavobacterium.</title>
        <authorList>
            <person name="Matos L."/>
            <person name="Proenca D.N."/>
            <person name="Fransisco R.M."/>
            <person name="Chung A.P."/>
            <person name="Maccario L."/>
            <person name="Sorensen S.J."/>
            <person name="Morais P.V."/>
        </authorList>
    </citation>
    <scope>NUCLEOTIDE SEQUENCE [LARGE SCALE GENOMIC DNA]</scope>
    <source>
        <strain evidence="2 3">FZUC8N2.13</strain>
    </source>
</reference>
<name>A0ABV4TDU1_9FLAO</name>
<sequence length="195" mass="22490">MKKIIVLLITILSHYASAQKLDTTQFHLVEPKVGLKNYPIDKTKLPEIIAAFGDNYDKNQDFVFLKSKELPEFYEVKYKNLGISFYFFDNDSTQTIKAIKFYKPFKAKTTTNIILNKSNIAKVLKTYKSSDMVISQSAKWAKVSVNESKLTTTGISFSSQIANFHGNKFLSKKALKRMVIDEIYISNYQYFIFLD</sequence>
<evidence type="ECO:0000313" key="3">
    <source>
        <dbReference type="Proteomes" id="UP001574169"/>
    </source>
</evidence>
<dbReference type="RefSeq" id="WP_373406554.1">
    <property type="nucleotide sequence ID" value="NZ_JBCFQL010000009.1"/>
</dbReference>
<organism evidence="2 3">
    <name type="scientific">Flavobacterium zubiriense</name>
    <dbReference type="NCBI Taxonomy" id="3138075"/>
    <lineage>
        <taxon>Bacteria</taxon>
        <taxon>Pseudomonadati</taxon>
        <taxon>Bacteroidota</taxon>
        <taxon>Flavobacteriia</taxon>
        <taxon>Flavobacteriales</taxon>
        <taxon>Flavobacteriaceae</taxon>
        <taxon>Flavobacterium</taxon>
    </lineage>
</organism>
<comment type="caution">
    <text evidence="2">The sequence shown here is derived from an EMBL/GenBank/DDBJ whole genome shotgun (WGS) entry which is preliminary data.</text>
</comment>
<dbReference type="Proteomes" id="UP001574169">
    <property type="component" value="Unassembled WGS sequence"/>
</dbReference>
<evidence type="ECO:0000256" key="1">
    <source>
        <dbReference type="SAM" id="SignalP"/>
    </source>
</evidence>
<keyword evidence="1" id="KW-0732">Signal</keyword>
<evidence type="ECO:0000313" key="2">
    <source>
        <dbReference type="EMBL" id="MFA9191570.1"/>
    </source>
</evidence>
<accession>A0ABV4TDU1</accession>
<proteinExistence type="predicted"/>
<protein>
    <submittedName>
        <fullName evidence="2">Uncharacterized protein</fullName>
    </submittedName>
</protein>
<gene>
    <name evidence="2" type="ORF">AAGV28_09345</name>
</gene>
<dbReference type="EMBL" id="JBCFQL010000009">
    <property type="protein sequence ID" value="MFA9191570.1"/>
    <property type="molecule type" value="Genomic_DNA"/>
</dbReference>